<dbReference type="AlphaFoldDB" id="A0A1S1NBS2"/>
<accession>A0A1S1NBS2</accession>
<proteinExistence type="predicted"/>
<dbReference type="STRING" id="327939.BIW53_05810"/>
<reference evidence="1 2" key="1">
    <citation type="submission" date="2016-10" db="EMBL/GenBank/DDBJ databases">
        <title>Pseudoalteromonas amylolytica sp. nov., isolated from the surface seawater.</title>
        <authorList>
            <person name="Wu Y.-H."/>
            <person name="Cheng H."/>
            <person name="Jin X.-B."/>
            <person name="Wang C.-S."/>
            <person name="Xu X.-W."/>
        </authorList>
    </citation>
    <scope>NUCLEOTIDE SEQUENCE [LARGE SCALE GENOMIC DNA]</scope>
    <source>
        <strain evidence="1 2">JCM 12483</strain>
    </source>
</reference>
<dbReference type="OrthoDB" id="6997766at2"/>
<evidence type="ECO:0000313" key="1">
    <source>
        <dbReference type="EMBL" id="OHU96836.1"/>
    </source>
</evidence>
<keyword evidence="2" id="KW-1185">Reference proteome</keyword>
<sequence>MALEQDIAKLVDRADELTNMVDSKATVIDNKMVELDNRVKAKEAQVDQFIQDATPESRYVQTITIGGSKDYLYPVWWKFPDNSFGTGKLTIHRNYAWNGGVSERPLNSTSAHQAALLLELEGNASAWSGDANYMNIKRFHERYNNTVSHVDYRLQCYAEKMDPAKSFYGGGEDGSLGPWHCTRSGLYLRGGGLTYRITKNWQGDVDFHDGSDMERRDTYSSAQGDWTVRWFVKPIEFAARKAPIANTIPYVNHPYTPPVTE</sequence>
<gene>
    <name evidence="1" type="ORF">BIW53_05810</name>
</gene>
<name>A0A1S1NBS2_9GAMM</name>
<dbReference type="Proteomes" id="UP000180253">
    <property type="component" value="Unassembled WGS sequence"/>
</dbReference>
<evidence type="ECO:0000313" key="2">
    <source>
        <dbReference type="Proteomes" id="UP000180253"/>
    </source>
</evidence>
<dbReference type="EMBL" id="MNAN01000026">
    <property type="protein sequence ID" value="OHU96836.1"/>
    <property type="molecule type" value="Genomic_DNA"/>
</dbReference>
<dbReference type="RefSeq" id="WP_070990919.1">
    <property type="nucleotide sequence ID" value="NZ_CBCSHD010000001.1"/>
</dbReference>
<protein>
    <submittedName>
        <fullName evidence="1">Phage tail protein</fullName>
    </submittedName>
</protein>
<comment type="caution">
    <text evidence="1">The sequence shown here is derived from an EMBL/GenBank/DDBJ whole genome shotgun (WGS) entry which is preliminary data.</text>
</comment>
<organism evidence="1 2">
    <name type="scientific">Pseudoalteromonas byunsanensis</name>
    <dbReference type="NCBI Taxonomy" id="327939"/>
    <lineage>
        <taxon>Bacteria</taxon>
        <taxon>Pseudomonadati</taxon>
        <taxon>Pseudomonadota</taxon>
        <taxon>Gammaproteobacteria</taxon>
        <taxon>Alteromonadales</taxon>
        <taxon>Pseudoalteromonadaceae</taxon>
        <taxon>Pseudoalteromonas</taxon>
    </lineage>
</organism>